<evidence type="ECO:0000313" key="1">
    <source>
        <dbReference type="EMBL" id="VDO95859.1"/>
    </source>
</evidence>
<keyword evidence="2" id="KW-1185">Reference proteome</keyword>
<protein>
    <submittedName>
        <fullName evidence="3">Secreted protein</fullName>
    </submittedName>
</protein>
<dbReference type="WBParaSite" id="SBAD_0000199501-mRNA-1">
    <property type="protein sequence ID" value="SBAD_0000199501-mRNA-1"/>
    <property type="gene ID" value="SBAD_0000199501"/>
</dbReference>
<sequence length="111" mass="12108">MRRFGNAGMPHSLLALLIRDERVESSTGPHAPLIGLSAPAAAARHISIGRFLGSSLVNKLLLPAMMSEAILAGTQTRCVNRRKFNDFLVDTPLHVFCHSPQSLLIRGRLLI</sequence>
<evidence type="ECO:0000313" key="2">
    <source>
        <dbReference type="Proteomes" id="UP000270296"/>
    </source>
</evidence>
<reference evidence="1 2" key="2">
    <citation type="submission" date="2018-11" db="EMBL/GenBank/DDBJ databases">
        <authorList>
            <consortium name="Pathogen Informatics"/>
        </authorList>
    </citation>
    <scope>NUCLEOTIDE SEQUENCE [LARGE SCALE GENOMIC DNA]</scope>
</reference>
<organism evidence="3">
    <name type="scientific">Soboliphyme baturini</name>
    <dbReference type="NCBI Taxonomy" id="241478"/>
    <lineage>
        <taxon>Eukaryota</taxon>
        <taxon>Metazoa</taxon>
        <taxon>Ecdysozoa</taxon>
        <taxon>Nematoda</taxon>
        <taxon>Enoplea</taxon>
        <taxon>Dorylaimia</taxon>
        <taxon>Dioctophymatida</taxon>
        <taxon>Dioctophymatoidea</taxon>
        <taxon>Soboliphymatidae</taxon>
        <taxon>Soboliphyme</taxon>
    </lineage>
</organism>
<gene>
    <name evidence="1" type="ORF">SBAD_LOCUS1905</name>
</gene>
<dbReference type="AlphaFoldDB" id="A0A183IE61"/>
<reference evidence="3" key="1">
    <citation type="submission" date="2016-06" db="UniProtKB">
        <authorList>
            <consortium name="WormBaseParasite"/>
        </authorList>
    </citation>
    <scope>IDENTIFICATION</scope>
</reference>
<proteinExistence type="predicted"/>
<evidence type="ECO:0000313" key="3">
    <source>
        <dbReference type="WBParaSite" id="SBAD_0000199501-mRNA-1"/>
    </source>
</evidence>
<name>A0A183IE61_9BILA</name>
<dbReference type="Proteomes" id="UP000270296">
    <property type="component" value="Unassembled WGS sequence"/>
</dbReference>
<dbReference type="EMBL" id="UZAM01006999">
    <property type="protein sequence ID" value="VDO95859.1"/>
    <property type="molecule type" value="Genomic_DNA"/>
</dbReference>
<accession>A0A183IE61</accession>